<keyword evidence="7" id="KW-0732">Signal</keyword>
<dbReference type="GO" id="GO:0016891">
    <property type="term" value="F:RNA endonuclease activity producing 5'-phosphomonoesters, hydrolytic mechanism"/>
    <property type="evidence" value="ECO:0007669"/>
    <property type="project" value="TreeGrafter"/>
</dbReference>
<keyword evidence="10" id="KW-1185">Reference proteome</keyword>
<sequence length="428" mass="47563">MWVNLLRSKTTRKISIASAVAGCVAALVMATMSVVSTPATAAPWSPPAGPFFNNPTGSSAQRNAVVSRINTSIRHSVRGSYIRFVTYNLDRADTVDHLIAAHKRGVHVQILVNRKMWSSGEKKLAARLGTKRHRPSFIYGCAGACRGYDKGNLHIKIHSFTQVGSKRNIMINSSGNLGGGAAGSQWNDAQTIYAGDSLWRTWLRMFNELKADRKASPRYVSWSGGGTSVGFQRTRPGATSDEVYARGTGDRVIDRLRQVGCRAPSGYGTKGKTILRIHMYAWYSRRGERIADEVVRLKKRGCVVRVIGSVTSDIVYRKLKRVGIPVRDAAWDWGQKKSTSGDAIVYGSRCYSHYKWMSVNGAFAGRGTNSVWTGSENWSPPSFSNDEVTFRFTSKSYYNAYTDRFNRMWNSSNATHKVYSQPKRRPCA</sequence>
<keyword evidence="5" id="KW-0442">Lipid degradation</keyword>
<evidence type="ECO:0000256" key="4">
    <source>
        <dbReference type="ARBA" id="ARBA00022801"/>
    </source>
</evidence>
<feature type="domain" description="Phospholipase D-like" evidence="8">
    <location>
        <begin position="274"/>
        <end position="409"/>
    </location>
</feature>
<dbReference type="PANTHER" id="PTHR43856">
    <property type="entry name" value="CARDIOLIPIN HYDROLASE"/>
    <property type="match status" value="1"/>
</dbReference>
<comment type="caution">
    <text evidence="9">The sequence shown here is derived from an EMBL/GenBank/DDBJ whole genome shotgun (WGS) entry which is preliminary data.</text>
</comment>
<evidence type="ECO:0000256" key="3">
    <source>
        <dbReference type="ARBA" id="ARBA00012027"/>
    </source>
</evidence>
<evidence type="ECO:0000313" key="10">
    <source>
        <dbReference type="Proteomes" id="UP000564496"/>
    </source>
</evidence>
<name>A0A7Z0DPC8_9ACTN</name>
<dbReference type="Gene3D" id="3.30.870.10">
    <property type="entry name" value="Endonuclease Chain A"/>
    <property type="match status" value="2"/>
</dbReference>
<accession>A0A7Z0DPC8</accession>
<comment type="catalytic activity">
    <reaction evidence="1">
        <text>a 1,2-diacyl-sn-glycero-3-phosphocholine + H2O = a 1,2-diacyl-sn-glycero-3-phosphate + choline + H(+)</text>
        <dbReference type="Rhea" id="RHEA:14445"/>
        <dbReference type="ChEBI" id="CHEBI:15354"/>
        <dbReference type="ChEBI" id="CHEBI:15377"/>
        <dbReference type="ChEBI" id="CHEBI:15378"/>
        <dbReference type="ChEBI" id="CHEBI:57643"/>
        <dbReference type="ChEBI" id="CHEBI:58608"/>
        <dbReference type="EC" id="3.1.4.4"/>
    </reaction>
</comment>
<dbReference type="Proteomes" id="UP000564496">
    <property type="component" value="Unassembled WGS sequence"/>
</dbReference>
<dbReference type="EC" id="3.1.4.4" evidence="3"/>
<evidence type="ECO:0000256" key="6">
    <source>
        <dbReference type="ARBA" id="ARBA00023098"/>
    </source>
</evidence>
<dbReference type="EMBL" id="JACBZR010000001">
    <property type="protein sequence ID" value="NYI78946.1"/>
    <property type="molecule type" value="Genomic_DNA"/>
</dbReference>
<dbReference type="PANTHER" id="PTHR43856:SF1">
    <property type="entry name" value="MITOCHONDRIAL CARDIOLIPIN HYDROLASE"/>
    <property type="match status" value="1"/>
</dbReference>
<feature type="signal peptide" evidence="7">
    <location>
        <begin position="1"/>
        <end position="41"/>
    </location>
</feature>
<feature type="chain" id="PRO_5031269000" description="phospholipase D" evidence="7">
    <location>
        <begin position="42"/>
        <end position="428"/>
    </location>
</feature>
<protein>
    <recommendedName>
        <fullName evidence="3">phospholipase D</fullName>
        <ecNumber evidence="3">3.1.4.4</ecNumber>
    </recommendedName>
</protein>
<evidence type="ECO:0000256" key="5">
    <source>
        <dbReference type="ARBA" id="ARBA00022963"/>
    </source>
</evidence>
<evidence type="ECO:0000313" key="9">
    <source>
        <dbReference type="EMBL" id="NYI78946.1"/>
    </source>
</evidence>
<dbReference type="SUPFAM" id="SSF56024">
    <property type="entry name" value="Phospholipase D/nuclease"/>
    <property type="match status" value="2"/>
</dbReference>
<dbReference type="InterPro" id="IPR025202">
    <property type="entry name" value="PLD-like_dom"/>
</dbReference>
<organism evidence="9 10">
    <name type="scientific">Nocardioides panzhihuensis</name>
    <dbReference type="NCBI Taxonomy" id="860243"/>
    <lineage>
        <taxon>Bacteria</taxon>
        <taxon>Bacillati</taxon>
        <taxon>Actinomycetota</taxon>
        <taxon>Actinomycetes</taxon>
        <taxon>Propionibacteriales</taxon>
        <taxon>Nocardioidaceae</taxon>
        <taxon>Nocardioides</taxon>
    </lineage>
</organism>
<dbReference type="GO" id="GO:0004630">
    <property type="term" value="F:phospholipase D activity"/>
    <property type="evidence" value="ECO:0007669"/>
    <property type="project" value="UniProtKB-EC"/>
</dbReference>
<keyword evidence="6" id="KW-0443">Lipid metabolism</keyword>
<evidence type="ECO:0000256" key="2">
    <source>
        <dbReference type="ARBA" id="ARBA00008664"/>
    </source>
</evidence>
<dbReference type="Pfam" id="PF13091">
    <property type="entry name" value="PLDc_2"/>
    <property type="match status" value="2"/>
</dbReference>
<dbReference type="RefSeq" id="WP_179659258.1">
    <property type="nucleotide sequence ID" value="NZ_JACBZR010000001.1"/>
</dbReference>
<dbReference type="InterPro" id="IPR051406">
    <property type="entry name" value="PLD_domain"/>
</dbReference>
<evidence type="ECO:0000259" key="8">
    <source>
        <dbReference type="Pfam" id="PF13091"/>
    </source>
</evidence>
<comment type="similarity">
    <text evidence="2">Belongs to the phospholipase D family.</text>
</comment>
<dbReference type="GO" id="GO:0016042">
    <property type="term" value="P:lipid catabolic process"/>
    <property type="evidence" value="ECO:0007669"/>
    <property type="project" value="UniProtKB-KW"/>
</dbReference>
<feature type="domain" description="Phospholipase D-like" evidence="8">
    <location>
        <begin position="80"/>
        <end position="192"/>
    </location>
</feature>
<keyword evidence="4" id="KW-0378">Hydrolase</keyword>
<evidence type="ECO:0000256" key="7">
    <source>
        <dbReference type="SAM" id="SignalP"/>
    </source>
</evidence>
<proteinExistence type="inferred from homology"/>
<evidence type="ECO:0000256" key="1">
    <source>
        <dbReference type="ARBA" id="ARBA00000798"/>
    </source>
</evidence>
<gene>
    <name evidence="9" type="ORF">BJ988_003594</name>
</gene>
<reference evidence="9 10" key="1">
    <citation type="submission" date="2020-07" db="EMBL/GenBank/DDBJ databases">
        <title>Sequencing the genomes of 1000 actinobacteria strains.</title>
        <authorList>
            <person name="Klenk H.-P."/>
        </authorList>
    </citation>
    <scope>NUCLEOTIDE SEQUENCE [LARGE SCALE GENOMIC DNA]</scope>
    <source>
        <strain evidence="9 10">DSM 26487</strain>
    </source>
</reference>
<dbReference type="AlphaFoldDB" id="A0A7Z0DPC8"/>